<dbReference type="InterPro" id="IPR012341">
    <property type="entry name" value="6hp_glycosidase-like_sf"/>
</dbReference>
<feature type="domain" description="GH15-like" evidence="1">
    <location>
        <begin position="83"/>
        <end position="265"/>
    </location>
</feature>
<accession>A0A1Y2HIC1</accession>
<dbReference type="STRING" id="765915.A0A1Y2HIC1"/>
<dbReference type="InterPro" id="IPR011613">
    <property type="entry name" value="GH15-like"/>
</dbReference>
<dbReference type="AlphaFoldDB" id="A0A1Y2HIC1"/>
<name>A0A1Y2HIC1_9FUNG</name>
<dbReference type="SUPFAM" id="SSF48208">
    <property type="entry name" value="Six-hairpin glycosidases"/>
    <property type="match status" value="1"/>
</dbReference>
<dbReference type="Gene3D" id="1.50.10.10">
    <property type="match status" value="1"/>
</dbReference>
<proteinExistence type="predicted"/>
<gene>
    <name evidence="2" type="ORF">BCR44DRAFT_209409</name>
</gene>
<keyword evidence="2" id="KW-0378">Hydrolase</keyword>
<organism evidence="2 3">
    <name type="scientific">Catenaria anguillulae PL171</name>
    <dbReference type="NCBI Taxonomy" id="765915"/>
    <lineage>
        <taxon>Eukaryota</taxon>
        <taxon>Fungi</taxon>
        <taxon>Fungi incertae sedis</taxon>
        <taxon>Blastocladiomycota</taxon>
        <taxon>Blastocladiomycetes</taxon>
        <taxon>Blastocladiales</taxon>
        <taxon>Catenariaceae</taxon>
        <taxon>Catenaria</taxon>
    </lineage>
</organism>
<evidence type="ECO:0000313" key="2">
    <source>
        <dbReference type="EMBL" id="ORZ33621.1"/>
    </source>
</evidence>
<dbReference type="Pfam" id="PF00723">
    <property type="entry name" value="Glyco_hydro_15"/>
    <property type="match status" value="1"/>
</dbReference>
<dbReference type="OrthoDB" id="420331at2759"/>
<evidence type="ECO:0000259" key="1">
    <source>
        <dbReference type="Pfam" id="PF00723"/>
    </source>
</evidence>
<dbReference type="GO" id="GO:0005975">
    <property type="term" value="P:carbohydrate metabolic process"/>
    <property type="evidence" value="ECO:0007669"/>
    <property type="project" value="InterPro"/>
</dbReference>
<dbReference type="GO" id="GO:0016798">
    <property type="term" value="F:hydrolase activity, acting on glycosyl bonds"/>
    <property type="evidence" value="ECO:0007669"/>
    <property type="project" value="UniProtKB-KW"/>
</dbReference>
<keyword evidence="3" id="KW-1185">Reference proteome</keyword>
<evidence type="ECO:0000313" key="3">
    <source>
        <dbReference type="Proteomes" id="UP000193411"/>
    </source>
</evidence>
<sequence>MLTHLASSIAQSPLPPSLLVHSKMTIVNYQPLATPADVPVLKHNAELAPLILDDYKSKDEILAIWSALNAHKTLRFPSVEGRGLFKAALSENTDDGQDYTGYDNVWVRDTIHVAHALYLQGESERAVAAIKDLARFWFKYRCRFTQCIRHEVDFNANPMVRPHIRFNGSDLRENDQTWAHAQNDAMGYTVWFTVMLAREAKIDLLEPLNEQGNRLVDLLVLQTLYLRAVQFWQDEDSGHWEEARKVESSSIGPVVAAMRDLAALLESKADVAIAYQTAFSETVAELDAAKVDANIEAIPLADKGLDVVRSLQTKGKAVLDELLPYESVSPKANTRDVDAAQLFLVYPLNVIPVTAPMARTIVERVVTHLAGDYGIRRYRGDSYWAADYKTLFDESTRTADFSDDMSVRDSKLKPGQEAQWCIFDSIVSCIYGEFANNKAASEEQRANDRALQVKFFNRAIGQVTGEECAFGPWEAPESYYIEKGVYVSNDVCPLLWTMANLVKAMKSMIATLEN</sequence>
<dbReference type="EMBL" id="MCFL01000034">
    <property type="protein sequence ID" value="ORZ33621.1"/>
    <property type="molecule type" value="Genomic_DNA"/>
</dbReference>
<protein>
    <submittedName>
        <fullName evidence="2">Six-hairpin glycosidase-like protein</fullName>
    </submittedName>
</protein>
<reference evidence="2 3" key="1">
    <citation type="submission" date="2016-07" db="EMBL/GenBank/DDBJ databases">
        <title>Pervasive Adenine N6-methylation of Active Genes in Fungi.</title>
        <authorList>
            <consortium name="DOE Joint Genome Institute"/>
            <person name="Mondo S.J."/>
            <person name="Dannebaum R.O."/>
            <person name="Kuo R.C."/>
            <person name="Labutti K."/>
            <person name="Haridas S."/>
            <person name="Kuo A."/>
            <person name="Salamov A."/>
            <person name="Ahrendt S.R."/>
            <person name="Lipzen A."/>
            <person name="Sullivan W."/>
            <person name="Andreopoulos W.B."/>
            <person name="Clum A."/>
            <person name="Lindquist E."/>
            <person name="Daum C."/>
            <person name="Ramamoorthy G.K."/>
            <person name="Gryganskyi A."/>
            <person name="Culley D."/>
            <person name="Magnuson J.K."/>
            <person name="James T.Y."/>
            <person name="O'Malley M.A."/>
            <person name="Stajich J.E."/>
            <person name="Spatafora J.W."/>
            <person name="Visel A."/>
            <person name="Grigoriev I.V."/>
        </authorList>
    </citation>
    <scope>NUCLEOTIDE SEQUENCE [LARGE SCALE GENOMIC DNA]</scope>
    <source>
        <strain evidence="2 3">PL171</strain>
    </source>
</reference>
<keyword evidence="2" id="KW-0326">Glycosidase</keyword>
<comment type="caution">
    <text evidence="2">The sequence shown here is derived from an EMBL/GenBank/DDBJ whole genome shotgun (WGS) entry which is preliminary data.</text>
</comment>
<dbReference type="Proteomes" id="UP000193411">
    <property type="component" value="Unassembled WGS sequence"/>
</dbReference>
<dbReference type="InterPro" id="IPR008928">
    <property type="entry name" value="6-hairpin_glycosidase_sf"/>
</dbReference>